<protein>
    <submittedName>
        <fullName evidence="1">Uncharacterized protein</fullName>
    </submittedName>
</protein>
<comment type="caution">
    <text evidence="1">The sequence shown here is derived from an EMBL/GenBank/DDBJ whole genome shotgun (WGS) entry which is preliminary data.</text>
</comment>
<gene>
    <name evidence="1" type="ORF">PanWU01x14_263330</name>
</gene>
<evidence type="ECO:0000313" key="1">
    <source>
        <dbReference type="EMBL" id="PON44852.1"/>
    </source>
</evidence>
<evidence type="ECO:0000313" key="2">
    <source>
        <dbReference type="Proteomes" id="UP000237105"/>
    </source>
</evidence>
<reference evidence="2" key="1">
    <citation type="submission" date="2016-06" db="EMBL/GenBank/DDBJ databases">
        <title>Parallel loss of symbiosis genes in relatives of nitrogen-fixing non-legume Parasponia.</title>
        <authorList>
            <person name="Van Velzen R."/>
            <person name="Holmer R."/>
            <person name="Bu F."/>
            <person name="Rutten L."/>
            <person name="Van Zeijl A."/>
            <person name="Liu W."/>
            <person name="Santuari L."/>
            <person name="Cao Q."/>
            <person name="Sharma T."/>
            <person name="Shen D."/>
            <person name="Roswanjaya Y."/>
            <person name="Wardhani T."/>
            <person name="Kalhor M.S."/>
            <person name="Jansen J."/>
            <person name="Van den Hoogen J."/>
            <person name="Gungor B."/>
            <person name="Hartog M."/>
            <person name="Hontelez J."/>
            <person name="Verver J."/>
            <person name="Yang W.-C."/>
            <person name="Schijlen E."/>
            <person name="Repin R."/>
            <person name="Schilthuizen M."/>
            <person name="Schranz E."/>
            <person name="Heidstra R."/>
            <person name="Miyata K."/>
            <person name="Fedorova E."/>
            <person name="Kohlen W."/>
            <person name="Bisseling T."/>
            <person name="Smit S."/>
            <person name="Geurts R."/>
        </authorList>
    </citation>
    <scope>NUCLEOTIDE SEQUENCE [LARGE SCALE GENOMIC DNA]</scope>
    <source>
        <strain evidence="2">cv. WU1-14</strain>
    </source>
</reference>
<proteinExistence type="predicted"/>
<organism evidence="1 2">
    <name type="scientific">Parasponia andersonii</name>
    <name type="common">Sponia andersonii</name>
    <dbReference type="NCBI Taxonomy" id="3476"/>
    <lineage>
        <taxon>Eukaryota</taxon>
        <taxon>Viridiplantae</taxon>
        <taxon>Streptophyta</taxon>
        <taxon>Embryophyta</taxon>
        <taxon>Tracheophyta</taxon>
        <taxon>Spermatophyta</taxon>
        <taxon>Magnoliopsida</taxon>
        <taxon>eudicotyledons</taxon>
        <taxon>Gunneridae</taxon>
        <taxon>Pentapetalae</taxon>
        <taxon>rosids</taxon>
        <taxon>fabids</taxon>
        <taxon>Rosales</taxon>
        <taxon>Cannabaceae</taxon>
        <taxon>Parasponia</taxon>
    </lineage>
</organism>
<dbReference type="OrthoDB" id="4062651at2759"/>
<dbReference type="AlphaFoldDB" id="A0A2P5B7T4"/>
<dbReference type="Proteomes" id="UP000237105">
    <property type="component" value="Unassembled WGS sequence"/>
</dbReference>
<accession>A0A2P5B7T4</accession>
<name>A0A2P5B7T4_PARAD</name>
<keyword evidence="2" id="KW-1185">Reference proteome</keyword>
<dbReference type="EMBL" id="JXTB01000342">
    <property type="protein sequence ID" value="PON44852.1"/>
    <property type="molecule type" value="Genomic_DNA"/>
</dbReference>
<sequence>MPEGEETYVTARVLGTFGYFDPEYTSLFENTCLFGIELVELGLLGSEKFMFRWIKNRNLVLGFCVNNGFHRSSNEILGFWDSVKRFTPWKLLVFVAHICYLRKIFRLYCSKCPKGVGESLLQLVAIWER</sequence>